<feature type="compositionally biased region" description="Polar residues" evidence="1">
    <location>
        <begin position="201"/>
        <end position="211"/>
    </location>
</feature>
<reference evidence="2" key="1">
    <citation type="submission" date="2014-11" db="EMBL/GenBank/DDBJ databases">
        <authorList>
            <person name="Otto D Thomas"/>
            <person name="Naeem Raeece"/>
        </authorList>
    </citation>
    <scope>NUCLEOTIDE SEQUENCE</scope>
</reference>
<feature type="compositionally biased region" description="Polar residues" evidence="1">
    <location>
        <begin position="123"/>
        <end position="140"/>
    </location>
</feature>
<feature type="compositionally biased region" description="Polar residues" evidence="1">
    <location>
        <begin position="630"/>
        <end position="641"/>
    </location>
</feature>
<feature type="compositionally biased region" description="Low complexity" evidence="1">
    <location>
        <begin position="819"/>
        <end position="849"/>
    </location>
</feature>
<feature type="compositionally biased region" description="Basic and acidic residues" evidence="1">
    <location>
        <begin position="109"/>
        <end position="120"/>
    </location>
</feature>
<evidence type="ECO:0000256" key="1">
    <source>
        <dbReference type="SAM" id="MobiDB-lite"/>
    </source>
</evidence>
<feature type="compositionally biased region" description="Low complexity" evidence="1">
    <location>
        <begin position="1163"/>
        <end position="1196"/>
    </location>
</feature>
<feature type="compositionally biased region" description="Basic and acidic residues" evidence="1">
    <location>
        <begin position="306"/>
        <end position="317"/>
    </location>
</feature>
<feature type="compositionally biased region" description="Pro residues" evidence="1">
    <location>
        <begin position="54"/>
        <end position="65"/>
    </location>
</feature>
<feature type="region of interest" description="Disordered" evidence="1">
    <location>
        <begin position="962"/>
        <end position="1303"/>
    </location>
</feature>
<protein>
    <submittedName>
        <fullName evidence="2">Uncharacterized protein</fullName>
    </submittedName>
</protein>
<feature type="compositionally biased region" description="Basic and acidic residues" evidence="1">
    <location>
        <begin position="73"/>
        <end position="87"/>
    </location>
</feature>
<feature type="compositionally biased region" description="Acidic residues" evidence="1">
    <location>
        <begin position="460"/>
        <end position="474"/>
    </location>
</feature>
<organism evidence="2">
    <name type="scientific">Chromera velia CCMP2878</name>
    <dbReference type="NCBI Taxonomy" id="1169474"/>
    <lineage>
        <taxon>Eukaryota</taxon>
        <taxon>Sar</taxon>
        <taxon>Alveolata</taxon>
        <taxon>Colpodellida</taxon>
        <taxon>Chromeraceae</taxon>
        <taxon>Chromera</taxon>
    </lineage>
</organism>
<feature type="compositionally biased region" description="Basic residues" evidence="1">
    <location>
        <begin position="409"/>
        <end position="419"/>
    </location>
</feature>
<feature type="compositionally biased region" description="Polar residues" evidence="1">
    <location>
        <begin position="925"/>
        <end position="939"/>
    </location>
</feature>
<feature type="compositionally biased region" description="Polar residues" evidence="1">
    <location>
        <begin position="745"/>
        <end position="755"/>
    </location>
</feature>
<name>A0A0G4HG55_9ALVE</name>
<feature type="compositionally biased region" description="Basic residues" evidence="1">
    <location>
        <begin position="1003"/>
        <end position="1012"/>
    </location>
</feature>
<feature type="compositionally biased region" description="Polar residues" evidence="1">
    <location>
        <begin position="1143"/>
        <end position="1155"/>
    </location>
</feature>
<dbReference type="EMBL" id="CDMZ01002551">
    <property type="protein sequence ID" value="CEM42877.1"/>
    <property type="molecule type" value="Genomic_DNA"/>
</dbReference>
<feature type="compositionally biased region" description="Polar residues" evidence="1">
    <location>
        <begin position="869"/>
        <end position="890"/>
    </location>
</feature>
<feature type="compositionally biased region" description="Low complexity" evidence="1">
    <location>
        <begin position="1050"/>
        <end position="1077"/>
    </location>
</feature>
<sequence length="1303" mass="136877">MLTPSFCWCRHCSSSVPACLPGCRIYLHGFLRLMFHHRVEDDPSVSTAALSPPMQPLAEAPPSPPFARASNSRGREGVWGKTDRAVDGEWTLSEAKREEGELSGLKGGKQKESTGREGVKNKIGSSGPFSFLTTPQTDCSTPAAPIASGGKAKKSTDDAAKTKSQEKRDDAHWPSLSLSHSHHNQKKNTYQTDPKTAATACPSTPSRSTFLPSRDPPPTALSGTPVPFFDRSVTPLSASEEDQNSPRGTIESSSHVAPARFLKRSFPPVDTTSFSAEGFDLAISPLESLEAQELQFLPQRITPHGGMEREKDRERKFQSSRRQGGFKGLGLNLRKGSGADGVSSATHTPVARSAALPTASPSPRSVSYSDIPFPRPPRPSSYEEQITGPVQNGNGKGKASAPAQQSIGSHRRVILRGRRSRGDTMTSTAAETIAYEMPRVRRKFSERHGMGMPGPFSSSDSEDPEIEVEVEDATGECRGPSSPVAGGRSPSPPAGVLPVAAAKAAAAAAVTCVVPEKCCIPLSRAEIHFLKRRILEKRQLQLGSRIESATVASSVPSTPSLSVSSRLSSPVLSVYPCDSPPCTPSSSASSLSALAAVPSLSSSHRDGNPNFGFGLLPLPAAAPLPAARQGQGQLQPLSNRPSGGLSETAGLGCSLDPDGEEFFQLSPCEGQRKSEEEEIGMPAFPTPFASAATTAAQQPGALSWGESKKGKGSLRINTVFRSSASSSASGSSGGIHPSHTPVPHPQQSQRGSSTLKEGDGTAGSKHSSRPSPQNAALTPQIDRGDPSRSMTAIGRPLPFSSPQSLSSRRPFAPPPPSQSPSNMSAASASFKVAKSPRVSHSPSAPVSVSADERESPGEPHGNTPMPRTFSRSFQEHSSILPPSNAQQQSPEGVPPCRAISCALEEGDQLDGGVRGDWSESDEARLNTQRSPEMSVTPLSPLTPACAETTPLFGSCGSTDLQQQPVCGSGGSESVGGRGRGHQGLDRLRGRGGLWVEAGGDRRRPSRWARRRRILSEDGAEWQRSPMMQTGAARPFGFITPVGGGRGGEGAPSSSSSRAPRGSGGASPPRILFPSTPVGGAGGGGVGGETALEGSPVTRERALVTPSVSSSQEREREEETPAGPSDSHEGKEEEEKCGCGEETMTVQQTNMDLSRSTSDRSMKKQQSVSKSSSPSPSRFRAFPPVPVGPSSSLSNGLHTLRLSPETDGEMHNTASLLPPPHTADGEKPDSVSSPARCLPSEFQSGEGGGPVCRSTDTCAGDESIKSNSKPGVSPVKMTNESEEDCGQVGRQQHEAQQHADLEHV</sequence>
<feature type="region of interest" description="Disordered" evidence="1">
    <location>
        <begin position="54"/>
        <end position="258"/>
    </location>
</feature>
<feature type="region of interest" description="Disordered" evidence="1">
    <location>
        <begin position="626"/>
        <end position="653"/>
    </location>
</feature>
<proteinExistence type="predicted"/>
<dbReference type="VEuPathDB" id="CryptoDB:Cvel_27110"/>
<feature type="region of interest" description="Disordered" evidence="1">
    <location>
        <begin position="296"/>
        <end position="426"/>
    </location>
</feature>
<feature type="compositionally biased region" description="Polar residues" evidence="1">
    <location>
        <begin position="359"/>
        <end position="368"/>
    </location>
</feature>
<gene>
    <name evidence="2" type="ORF">Cvel_27110</name>
</gene>
<feature type="compositionally biased region" description="Polar residues" evidence="1">
    <location>
        <begin position="382"/>
        <end position="393"/>
    </location>
</feature>
<feature type="region of interest" description="Disordered" evidence="1">
    <location>
        <begin position="446"/>
        <end position="491"/>
    </location>
</feature>
<evidence type="ECO:0000313" key="2">
    <source>
        <dbReference type="EMBL" id="CEM42877.1"/>
    </source>
</evidence>
<feature type="compositionally biased region" description="Gly residues" evidence="1">
    <location>
        <begin position="967"/>
        <end position="977"/>
    </location>
</feature>
<feature type="region of interest" description="Disordered" evidence="1">
    <location>
        <begin position="692"/>
        <end position="942"/>
    </location>
</feature>
<feature type="compositionally biased region" description="Basic and acidic residues" evidence="1">
    <location>
        <begin position="1290"/>
        <end position="1303"/>
    </location>
</feature>
<feature type="compositionally biased region" description="Polar residues" evidence="1">
    <location>
        <begin position="245"/>
        <end position="255"/>
    </location>
</feature>
<feature type="compositionally biased region" description="Gly residues" evidence="1">
    <location>
        <begin position="1078"/>
        <end position="1087"/>
    </location>
</feature>
<accession>A0A0G4HG55</accession>
<feature type="compositionally biased region" description="Low complexity" evidence="1">
    <location>
        <begin position="795"/>
        <end position="810"/>
    </location>
</feature>
<feature type="compositionally biased region" description="Basic and acidic residues" evidence="1">
    <location>
        <begin position="1125"/>
        <end position="1138"/>
    </location>
</feature>
<feature type="compositionally biased region" description="Basic and acidic residues" evidence="1">
    <location>
        <begin position="154"/>
        <end position="172"/>
    </location>
</feature>